<reference evidence="1 2" key="1">
    <citation type="submission" date="2018-03" db="EMBL/GenBank/DDBJ databases">
        <authorList>
            <person name="Guldener U."/>
        </authorList>
    </citation>
    <scope>NUCLEOTIDE SEQUENCE [LARGE SCALE GENOMIC DNA]</scope>
    <source>
        <strain evidence="1 2">DAOM196992</strain>
    </source>
</reference>
<keyword evidence="2" id="KW-1185">Reference proteome</keyword>
<proteinExistence type="predicted"/>
<sequence length="372" mass="41006">MPYWLRGDARLPELASCSFTISPPDLVRLTSPSSDVHLHTSGHDTAMEPDPYSTWMCIARSEDFCVHLSQEHERLLAHDLIGASLATMLNLSSDARALASLGLAAARETPSDASITAAQLVEALQTINCPSIRIRAKGRDEIERTLAGSSVLERRDLVWFFRAEVITRGITLLRGPRNSFVHTFPCLGQLGAGFGMVLVPLPARADGIHSVRISTTLTDVLSCLEGAIGRFWCPIEDEMSYNGAIAMAMAWQARIARRSACDLYGAAVEVSVSAGTEDEAREALRQSDLLRWSHLLQGRVTGAVIETRTISKDAYLRHLERAFSVARRRRRQMSRFNEAMATRNIMRLGFELGYLGQLDRRTALEGSAPPSV</sequence>
<accession>A0A5C3FE56</accession>
<dbReference type="EMBL" id="OOIP01000031">
    <property type="protein sequence ID" value="SPO41761.1"/>
    <property type="molecule type" value="Genomic_DNA"/>
</dbReference>
<dbReference type="AlphaFoldDB" id="A0A5C3FE56"/>
<organism evidence="1 2">
    <name type="scientific">Pseudozyma flocculosa</name>
    <dbReference type="NCBI Taxonomy" id="84751"/>
    <lineage>
        <taxon>Eukaryota</taxon>
        <taxon>Fungi</taxon>
        <taxon>Dikarya</taxon>
        <taxon>Basidiomycota</taxon>
        <taxon>Ustilaginomycotina</taxon>
        <taxon>Ustilaginomycetes</taxon>
        <taxon>Ustilaginales</taxon>
        <taxon>Ustilaginaceae</taxon>
        <taxon>Pseudozyma</taxon>
    </lineage>
</organism>
<dbReference type="Proteomes" id="UP000323386">
    <property type="component" value="Unassembled WGS sequence"/>
</dbReference>
<protein>
    <submittedName>
        <fullName evidence="1">Uncharacterized protein</fullName>
    </submittedName>
</protein>
<gene>
    <name evidence="1" type="ORF">PSFLO_07243</name>
</gene>
<evidence type="ECO:0000313" key="1">
    <source>
        <dbReference type="EMBL" id="SPO41761.1"/>
    </source>
</evidence>
<evidence type="ECO:0000313" key="2">
    <source>
        <dbReference type="Proteomes" id="UP000323386"/>
    </source>
</evidence>
<name>A0A5C3FE56_9BASI</name>